<dbReference type="Proteomes" id="UP000033608">
    <property type="component" value="Unassembled WGS sequence"/>
</dbReference>
<organism evidence="1 2">
    <name type="scientific">Devosia limi DSM 17137</name>
    <dbReference type="NCBI Taxonomy" id="1121477"/>
    <lineage>
        <taxon>Bacteria</taxon>
        <taxon>Pseudomonadati</taxon>
        <taxon>Pseudomonadota</taxon>
        <taxon>Alphaproteobacteria</taxon>
        <taxon>Hyphomicrobiales</taxon>
        <taxon>Devosiaceae</taxon>
        <taxon>Devosia</taxon>
    </lineage>
</organism>
<accession>A0A0F5LRF2</accession>
<evidence type="ECO:0000313" key="1">
    <source>
        <dbReference type="EMBL" id="KKB84881.1"/>
    </source>
</evidence>
<dbReference type="EMBL" id="LAJF01000062">
    <property type="protein sequence ID" value="KKB84881.1"/>
    <property type="molecule type" value="Genomic_DNA"/>
</dbReference>
<proteinExistence type="predicted"/>
<dbReference type="PATRIC" id="fig|1121477.3.peg.2815"/>
<sequence length="61" mass="7299">MQAIEAAMRHGCRKNERTQQRFQGSLEMNKRLNKTEYSSRQTLLLLNKILNFRSIDEFIQL</sequence>
<comment type="caution">
    <text evidence="1">The sequence shown here is derived from an EMBL/GenBank/DDBJ whole genome shotgun (WGS) entry which is preliminary data.</text>
</comment>
<keyword evidence="2" id="KW-1185">Reference proteome</keyword>
<dbReference type="AlphaFoldDB" id="A0A0F5LRF2"/>
<protein>
    <submittedName>
        <fullName evidence="1">Uncharacterized protein</fullName>
    </submittedName>
</protein>
<name>A0A0F5LRF2_9HYPH</name>
<reference evidence="1 2" key="1">
    <citation type="submission" date="2015-03" db="EMBL/GenBank/DDBJ databases">
        <authorList>
            <person name="Hassan Y.I."/>
            <person name="Lepp D."/>
            <person name="Zhou T."/>
        </authorList>
    </citation>
    <scope>NUCLEOTIDE SEQUENCE [LARGE SCALE GENOMIC DNA]</scope>
    <source>
        <strain evidence="1 2">DSM 17137</strain>
    </source>
</reference>
<evidence type="ECO:0000313" key="2">
    <source>
        <dbReference type="Proteomes" id="UP000033608"/>
    </source>
</evidence>
<gene>
    <name evidence="1" type="ORF">VW29_08600</name>
</gene>